<evidence type="ECO:0000313" key="2">
    <source>
        <dbReference type="EMBL" id="MPC19716.1"/>
    </source>
</evidence>
<keyword evidence="3" id="KW-1185">Reference proteome</keyword>
<comment type="caution">
    <text evidence="2">The sequence shown here is derived from an EMBL/GenBank/DDBJ whole genome shotgun (WGS) entry which is preliminary data.</text>
</comment>
<evidence type="ECO:0000313" key="3">
    <source>
        <dbReference type="Proteomes" id="UP000324222"/>
    </source>
</evidence>
<keyword evidence="1" id="KW-0472">Membrane</keyword>
<keyword evidence="1" id="KW-0812">Transmembrane</keyword>
<protein>
    <submittedName>
        <fullName evidence="2">Uncharacterized protein</fullName>
    </submittedName>
</protein>
<feature type="transmembrane region" description="Helical" evidence="1">
    <location>
        <begin position="50"/>
        <end position="72"/>
    </location>
</feature>
<name>A0A5B7DF56_PORTR</name>
<reference evidence="2 3" key="1">
    <citation type="submission" date="2019-05" db="EMBL/GenBank/DDBJ databases">
        <title>Another draft genome of Portunus trituberculatus and its Hox gene families provides insights of decapod evolution.</title>
        <authorList>
            <person name="Jeong J.-H."/>
            <person name="Song I."/>
            <person name="Kim S."/>
            <person name="Choi T."/>
            <person name="Kim D."/>
            <person name="Ryu S."/>
            <person name="Kim W."/>
        </authorList>
    </citation>
    <scope>NUCLEOTIDE SEQUENCE [LARGE SCALE GENOMIC DNA]</scope>
    <source>
        <tissue evidence="2">Muscle</tissue>
    </source>
</reference>
<proteinExistence type="predicted"/>
<gene>
    <name evidence="2" type="ORF">E2C01_012643</name>
</gene>
<dbReference type="EMBL" id="VSRR010000796">
    <property type="protein sequence ID" value="MPC19716.1"/>
    <property type="molecule type" value="Genomic_DNA"/>
</dbReference>
<evidence type="ECO:0000256" key="1">
    <source>
        <dbReference type="SAM" id="Phobius"/>
    </source>
</evidence>
<dbReference type="AlphaFoldDB" id="A0A5B7DF56"/>
<keyword evidence="1" id="KW-1133">Transmembrane helix</keyword>
<sequence>MLLKEEVQGRSGGVKLLLYCPCLILSPWYGKERPLRQNRKECCGLRIYTILRNSATLSVIIFFLFTLHPSLLHCDTFFSPSSFASSLSEETWLSFPPLLNCKVCCGLRIYVTL</sequence>
<dbReference type="Proteomes" id="UP000324222">
    <property type="component" value="Unassembled WGS sequence"/>
</dbReference>
<organism evidence="2 3">
    <name type="scientific">Portunus trituberculatus</name>
    <name type="common">Swimming crab</name>
    <name type="synonym">Neptunus trituberculatus</name>
    <dbReference type="NCBI Taxonomy" id="210409"/>
    <lineage>
        <taxon>Eukaryota</taxon>
        <taxon>Metazoa</taxon>
        <taxon>Ecdysozoa</taxon>
        <taxon>Arthropoda</taxon>
        <taxon>Crustacea</taxon>
        <taxon>Multicrustacea</taxon>
        <taxon>Malacostraca</taxon>
        <taxon>Eumalacostraca</taxon>
        <taxon>Eucarida</taxon>
        <taxon>Decapoda</taxon>
        <taxon>Pleocyemata</taxon>
        <taxon>Brachyura</taxon>
        <taxon>Eubrachyura</taxon>
        <taxon>Portunoidea</taxon>
        <taxon>Portunidae</taxon>
        <taxon>Portuninae</taxon>
        <taxon>Portunus</taxon>
    </lineage>
</organism>
<accession>A0A5B7DF56</accession>